<name>K1WHN7_MARBU</name>
<protein>
    <submittedName>
        <fullName evidence="2">Uncharacterized protein</fullName>
    </submittedName>
</protein>
<evidence type="ECO:0000256" key="1">
    <source>
        <dbReference type="SAM" id="SignalP"/>
    </source>
</evidence>
<reference evidence="2 3" key="1">
    <citation type="journal article" date="2012" name="BMC Genomics">
        <title>Sequencing the genome of Marssonina brunnea reveals fungus-poplar co-evolution.</title>
        <authorList>
            <person name="Zhu S."/>
            <person name="Cao Y.-Z."/>
            <person name="Jiang C."/>
            <person name="Tan B.-Y."/>
            <person name="Wang Z."/>
            <person name="Feng S."/>
            <person name="Zhang L."/>
            <person name="Su X.-H."/>
            <person name="Brejova B."/>
            <person name="Vinar T."/>
            <person name="Xu M."/>
            <person name="Wang M.-X."/>
            <person name="Zhang S.-G."/>
            <person name="Huang M.-R."/>
            <person name="Wu R."/>
            <person name="Zhou Y."/>
        </authorList>
    </citation>
    <scope>NUCLEOTIDE SEQUENCE [LARGE SCALE GENOMIC DNA]</scope>
    <source>
        <strain evidence="2 3">MB_m1</strain>
    </source>
</reference>
<sequence>MRSSSITLFAILAFTSSVFAVPAGPVAPQPSAVQVNTNAGVNVGWCTYRREGVTTQCMAAPKGPALDKTANHAAEAMATTFALEHRNRRGTRRRWGSHGWMWGGLSWRLLLGRFDSTLEKSRKLDARAEVQPRRDLAELAGPAAVSRLN</sequence>
<evidence type="ECO:0000313" key="2">
    <source>
        <dbReference type="EMBL" id="EKD12386.1"/>
    </source>
</evidence>
<dbReference type="KEGG" id="mbe:MBM_09420"/>
<keyword evidence="1" id="KW-0732">Signal</keyword>
<evidence type="ECO:0000313" key="3">
    <source>
        <dbReference type="Proteomes" id="UP000006753"/>
    </source>
</evidence>
<accession>K1WHN7</accession>
<proteinExistence type="predicted"/>
<dbReference type="EMBL" id="JH921458">
    <property type="protein sequence ID" value="EKD12386.1"/>
    <property type="molecule type" value="Genomic_DNA"/>
</dbReference>
<dbReference type="Proteomes" id="UP000006753">
    <property type="component" value="Unassembled WGS sequence"/>
</dbReference>
<feature type="signal peptide" evidence="1">
    <location>
        <begin position="1"/>
        <end position="20"/>
    </location>
</feature>
<dbReference type="HOGENOM" id="CLU_1750082_0_0_1"/>
<keyword evidence="3" id="KW-1185">Reference proteome</keyword>
<dbReference type="AlphaFoldDB" id="K1WHN7"/>
<feature type="chain" id="PRO_5003854432" evidence="1">
    <location>
        <begin position="21"/>
        <end position="149"/>
    </location>
</feature>
<organism evidence="2 3">
    <name type="scientific">Marssonina brunnea f. sp. multigermtubi (strain MB_m1)</name>
    <name type="common">Marssonina leaf spot fungus</name>
    <dbReference type="NCBI Taxonomy" id="1072389"/>
    <lineage>
        <taxon>Eukaryota</taxon>
        <taxon>Fungi</taxon>
        <taxon>Dikarya</taxon>
        <taxon>Ascomycota</taxon>
        <taxon>Pezizomycotina</taxon>
        <taxon>Leotiomycetes</taxon>
        <taxon>Helotiales</taxon>
        <taxon>Drepanopezizaceae</taxon>
        <taxon>Drepanopeziza</taxon>
    </lineage>
</organism>
<dbReference type="InParanoid" id="K1WHN7"/>
<gene>
    <name evidence="2" type="ORF">MBM_09420</name>
</gene>